<evidence type="ECO:0000313" key="2">
    <source>
        <dbReference type="EMBL" id="MDX3037385.1"/>
    </source>
</evidence>
<organism evidence="2 3">
    <name type="scientific">Streptomyces caniscabiei</name>
    <dbReference type="NCBI Taxonomy" id="2746961"/>
    <lineage>
        <taxon>Bacteria</taxon>
        <taxon>Bacillati</taxon>
        <taxon>Actinomycetota</taxon>
        <taxon>Actinomycetes</taxon>
        <taxon>Kitasatosporales</taxon>
        <taxon>Streptomycetaceae</taxon>
        <taxon>Streptomyces</taxon>
    </lineage>
</organism>
<reference evidence="2 3" key="1">
    <citation type="journal article" date="2023" name="Microb. Genom.">
        <title>Mesoterricola silvestris gen. nov., sp. nov., Mesoterricola sediminis sp. nov., Geothrix oryzae sp. nov., Geothrix edaphica sp. nov., Geothrix rubra sp. nov., and Geothrix limicola sp. nov., six novel members of Acidobacteriota isolated from soils.</title>
        <authorList>
            <person name="Weisberg A.J."/>
            <person name="Pearce E."/>
            <person name="Kramer C.G."/>
            <person name="Chang J.H."/>
            <person name="Clarke C.R."/>
        </authorList>
    </citation>
    <scope>NUCLEOTIDE SEQUENCE [LARGE SCALE GENOMIC DNA]</scope>
    <source>
        <strain evidence="2 3">NE20-4-1</strain>
    </source>
</reference>
<feature type="transmembrane region" description="Helical" evidence="1">
    <location>
        <begin position="482"/>
        <end position="505"/>
    </location>
</feature>
<evidence type="ECO:0000313" key="3">
    <source>
        <dbReference type="Proteomes" id="UP001282474"/>
    </source>
</evidence>
<protein>
    <submittedName>
        <fullName evidence="2">ABC transporter permease</fullName>
    </submittedName>
</protein>
<feature type="transmembrane region" description="Helical" evidence="1">
    <location>
        <begin position="371"/>
        <end position="393"/>
    </location>
</feature>
<dbReference type="RefSeq" id="WP_193379508.1">
    <property type="nucleotide sequence ID" value="NZ_JABXWF010000001.1"/>
</dbReference>
<gene>
    <name evidence="2" type="ORF">PV383_09395</name>
</gene>
<feature type="transmembrane region" description="Helical" evidence="1">
    <location>
        <begin position="324"/>
        <end position="341"/>
    </location>
</feature>
<feature type="transmembrane region" description="Helical" evidence="1">
    <location>
        <begin position="267"/>
        <end position="288"/>
    </location>
</feature>
<feature type="transmembrane region" description="Helical" evidence="1">
    <location>
        <begin position="220"/>
        <end position="236"/>
    </location>
</feature>
<name>A0ABU4MLZ3_9ACTN</name>
<sequence length="553" mass="56320">MTTTADSAGGADTTGGAGTALSGPLAVRSRSGRQLAGTGTLLRFALRRDRVMVPVWVAVTGLMVLSMPNSLAALYGTAAERADLMRQLTTNSSLRALVGPVFDDSLGALTAWRVGVYAGLLAAVMSLLVVIRHTRDEEESGRQELIASGTVGRRASLTAALLTAAVANGGLALLVTLGLAGQGAAGALAFGLGIAGVGMVFATMAAVVAQLTESARLARGLTAGVLGAAFVLRAAGDASENEGSSFLTWVSPLGWLENERSFADERWWVLLLFVAAAVIQGAVAYGLAGRRDVGMSFLPTRPGPANGRLGTAGALAWRLQRGSVFGWSIGFLLTGLVYGGLTEGTADFVGDNKSAREIFERMGGQSGLTNAFLASMIGMLGLIAALYVVGAVLRLHGEETSGRAEPLLATPVSRLRWAAGHLVVAFGGTVWIMLLAGLGFTLGYGKEAGPILGACLVQVAGVWVVGGAAVLLLGLTPRAAPAAWGLAGAVLLIGWIGPALDAPAALLDLSPFGHLPKLPGGAMDWTPVLTLTGLAVVLVAGGLAGLRRRDVSG</sequence>
<dbReference type="EMBL" id="JARAWJ010000005">
    <property type="protein sequence ID" value="MDX3037385.1"/>
    <property type="molecule type" value="Genomic_DNA"/>
</dbReference>
<dbReference type="Proteomes" id="UP001282474">
    <property type="component" value="Unassembled WGS sequence"/>
</dbReference>
<feature type="transmembrane region" description="Helical" evidence="1">
    <location>
        <begin position="155"/>
        <end position="179"/>
    </location>
</feature>
<feature type="transmembrane region" description="Helical" evidence="1">
    <location>
        <begin position="185"/>
        <end position="208"/>
    </location>
</feature>
<feature type="transmembrane region" description="Helical" evidence="1">
    <location>
        <begin position="525"/>
        <end position="546"/>
    </location>
</feature>
<keyword evidence="1" id="KW-1133">Transmembrane helix</keyword>
<accession>A0ABU4MLZ3</accession>
<keyword evidence="1" id="KW-0472">Membrane</keyword>
<feature type="transmembrane region" description="Helical" evidence="1">
    <location>
        <begin position="114"/>
        <end position="134"/>
    </location>
</feature>
<evidence type="ECO:0000256" key="1">
    <source>
        <dbReference type="SAM" id="Phobius"/>
    </source>
</evidence>
<feature type="transmembrane region" description="Helical" evidence="1">
    <location>
        <begin position="451"/>
        <end position="475"/>
    </location>
</feature>
<comment type="caution">
    <text evidence="2">The sequence shown here is derived from an EMBL/GenBank/DDBJ whole genome shotgun (WGS) entry which is preliminary data.</text>
</comment>
<proteinExistence type="predicted"/>
<keyword evidence="1" id="KW-0812">Transmembrane</keyword>
<feature type="transmembrane region" description="Helical" evidence="1">
    <location>
        <begin position="422"/>
        <end position="445"/>
    </location>
</feature>
<keyword evidence="3" id="KW-1185">Reference proteome</keyword>
<feature type="transmembrane region" description="Helical" evidence="1">
    <location>
        <begin position="51"/>
        <end position="75"/>
    </location>
</feature>